<keyword evidence="6 8" id="KW-1133">Transmembrane helix</keyword>
<dbReference type="InterPro" id="IPR055457">
    <property type="entry name" value="OST48_N"/>
</dbReference>
<proteinExistence type="inferred from homology"/>
<dbReference type="OrthoDB" id="29105at2759"/>
<evidence type="ECO:0000313" key="11">
    <source>
        <dbReference type="EMBL" id="KAG7195359.1"/>
    </source>
</evidence>
<dbReference type="GO" id="GO:0008250">
    <property type="term" value="C:oligosaccharyltransferase complex"/>
    <property type="evidence" value="ECO:0007669"/>
    <property type="project" value="TreeGrafter"/>
</dbReference>
<evidence type="ECO:0000256" key="5">
    <source>
        <dbReference type="ARBA" id="ARBA00022824"/>
    </source>
</evidence>
<keyword evidence="8" id="KW-0732">Signal</keyword>
<evidence type="ECO:0000259" key="10">
    <source>
        <dbReference type="Pfam" id="PF23358"/>
    </source>
</evidence>
<feature type="signal peptide" evidence="8">
    <location>
        <begin position="1"/>
        <end position="21"/>
    </location>
</feature>
<dbReference type="InterPro" id="IPR005013">
    <property type="entry name" value="DDOST_48_kDa_subunit"/>
</dbReference>
<sequence length="441" mass="49017">MLKGIWNAFIALFMIVTIAAANIIPESILVLSDEKLNNLVNGTDPTNNVGRLISQLTSKGEVTFKQYSDDNLEVFFGGDIKYDHLVLLPSSKKTVGDKAHFTAQSLKDFINGGGNVLIVGDCDAQQPEPIKALLNDIGIYPSPKGYQLLDHFNVGSEGSGIKLDNSNLISNRIVDSLLIDSYKGGAALISGNELLFPLVKGSKTSFTADSKKADVPLTQESAWTFGNQGFAAVAFQALNNARISWVGSSQLLSPQLVLWTLKDRDVLKLQFVTHSKESAPEKVDPKIYRVTEQVLYTIGVSELVDGKWVPFEVKNEEDKLQLSFKMLDPYQRINMQPLGPVSSNENDSRLDTYAYLANFTVPDHHGVFTFELDYKRPGLSYLMDNRLVTVRHLANDEFKRSWEITNAWLYVACAGIVVVAWCLFVINFIYIGKPNTSKKHQ</sequence>
<comment type="subcellular location">
    <subcellularLocation>
        <location evidence="8">Endoplasmic reticulum membrane</location>
        <topology evidence="8">Single-pass type I membrane protein</topology>
    </subcellularLocation>
    <subcellularLocation>
        <location evidence="1">Membrane</location>
        <topology evidence="1">Single-pass type I membrane protein</topology>
    </subcellularLocation>
</comment>
<comment type="caution">
    <text evidence="11">The sequence shown here is derived from an EMBL/GenBank/DDBJ whole genome shotgun (WGS) entry which is preliminary data.</text>
</comment>
<dbReference type="InterPro" id="IPR055459">
    <property type="entry name" value="OST48_MD"/>
</dbReference>
<evidence type="ECO:0000313" key="12">
    <source>
        <dbReference type="Proteomes" id="UP000790833"/>
    </source>
</evidence>
<evidence type="ECO:0000256" key="6">
    <source>
        <dbReference type="ARBA" id="ARBA00022989"/>
    </source>
</evidence>
<gene>
    <name evidence="11" type="primary">WBP1</name>
    <name evidence="11" type="ORF">KQ657_003887</name>
</gene>
<keyword evidence="12" id="KW-1185">Reference proteome</keyword>
<dbReference type="GO" id="GO:0016740">
    <property type="term" value="F:transferase activity"/>
    <property type="evidence" value="ECO:0007669"/>
    <property type="project" value="UniProtKB-KW"/>
</dbReference>
<feature type="domain" description="OST48 N-terminal" evidence="9">
    <location>
        <begin position="47"/>
        <end position="255"/>
    </location>
</feature>
<evidence type="ECO:0000259" key="9">
    <source>
        <dbReference type="Pfam" id="PF03345"/>
    </source>
</evidence>
<comment type="pathway">
    <text evidence="2 8">Protein modification; protein glycosylation.</text>
</comment>
<evidence type="ECO:0000256" key="7">
    <source>
        <dbReference type="ARBA" id="ARBA00023136"/>
    </source>
</evidence>
<name>A0A9P8AJZ1_9ASCO</name>
<evidence type="ECO:0000256" key="1">
    <source>
        <dbReference type="ARBA" id="ARBA00004479"/>
    </source>
</evidence>
<keyword evidence="4 8" id="KW-0812">Transmembrane</keyword>
<evidence type="ECO:0000256" key="3">
    <source>
        <dbReference type="ARBA" id="ARBA00008743"/>
    </source>
</evidence>
<evidence type="ECO:0000256" key="4">
    <source>
        <dbReference type="ARBA" id="ARBA00022692"/>
    </source>
</evidence>
<dbReference type="EMBL" id="JAHMUF010000004">
    <property type="protein sequence ID" value="KAG7195359.1"/>
    <property type="molecule type" value="Genomic_DNA"/>
</dbReference>
<dbReference type="PANTHER" id="PTHR10830:SF0">
    <property type="entry name" value="DOLICHYL-DIPHOSPHOOLIGOSACCHARIDE--PROTEIN GLYCOSYLTRANSFERASE 48 KDA SUBUNIT"/>
    <property type="match status" value="1"/>
</dbReference>
<dbReference type="RefSeq" id="XP_043050906.1">
    <property type="nucleotide sequence ID" value="XM_043194582.1"/>
</dbReference>
<dbReference type="AlphaFoldDB" id="A0A9P8AJZ1"/>
<dbReference type="GO" id="GO:0018279">
    <property type="term" value="P:protein N-linked glycosylation via asparagine"/>
    <property type="evidence" value="ECO:0007669"/>
    <property type="project" value="UniProtKB-UniRule"/>
</dbReference>
<feature type="transmembrane region" description="Helical" evidence="8">
    <location>
        <begin position="407"/>
        <end position="431"/>
    </location>
</feature>
<keyword evidence="11" id="KW-0808">Transferase</keyword>
<comment type="similarity">
    <text evidence="3 8">Belongs to the DDOST 48 kDa subunit family.</text>
</comment>
<feature type="chain" id="PRO_5040540298" description="Dolichyl-diphosphooligosaccharide--protein glycosyltransferase subunit WBP1" evidence="8">
    <location>
        <begin position="22"/>
        <end position="441"/>
    </location>
</feature>
<reference evidence="11" key="1">
    <citation type="submission" date="2021-03" db="EMBL/GenBank/DDBJ databases">
        <authorList>
            <person name="Palmer J.M."/>
        </authorList>
    </citation>
    <scope>NUCLEOTIDE SEQUENCE</scope>
    <source>
        <strain evidence="11">ARV_011</strain>
    </source>
</reference>
<protein>
    <recommendedName>
        <fullName evidence="8">Dolichyl-diphosphooligosaccharide--protein glycosyltransferase subunit WBP1</fullName>
        <shortName evidence="8">Oligosaccharyl transferase subunit WBP1</shortName>
    </recommendedName>
</protein>
<comment type="function">
    <text evidence="8">Subunit of the oligosaccharyl transferase (OST) complex that catalyzes the initial transfer of a defined glycan (Glc(3)Man(9)GlcNAc(2) in eukaryotes) from the lipid carrier dolichol-pyrophosphate to an asparagine residue within an Asn-X-Ser/Thr consensus motif in nascent polypeptide chains, the first step in protein N-glycosylation. N-glycosylation occurs cotranslationally and the complex associates with the Sec61 complex at the channel-forming translocon complex that mediates protein translocation across the endoplasmic reticulum (ER).</text>
</comment>
<dbReference type="Proteomes" id="UP000790833">
    <property type="component" value="Unassembled WGS sequence"/>
</dbReference>
<dbReference type="PANTHER" id="PTHR10830">
    <property type="entry name" value="DOLICHYL-DIPHOSPHOOLIGOSACCHARIDE--PROTEIN GLYCOSYLTRANSFERASE 48 KDA SUBUNIT"/>
    <property type="match status" value="1"/>
</dbReference>
<accession>A0A9P8AJZ1</accession>
<feature type="domain" description="OST48 middle" evidence="10">
    <location>
        <begin position="277"/>
        <end position="430"/>
    </location>
</feature>
<comment type="subunit">
    <text evidence="8">Component of the oligosaccharyltransferase (OST) complex.</text>
</comment>
<keyword evidence="5 8" id="KW-0256">Endoplasmic reticulum</keyword>
<evidence type="ECO:0000256" key="2">
    <source>
        <dbReference type="ARBA" id="ARBA00004922"/>
    </source>
</evidence>
<dbReference type="Pfam" id="PF23358">
    <property type="entry name" value="OST48_MD"/>
    <property type="match status" value="1"/>
</dbReference>
<organism evidence="11 12">
    <name type="scientific">Scheffersomyces spartinae</name>
    <dbReference type="NCBI Taxonomy" id="45513"/>
    <lineage>
        <taxon>Eukaryota</taxon>
        <taxon>Fungi</taxon>
        <taxon>Dikarya</taxon>
        <taxon>Ascomycota</taxon>
        <taxon>Saccharomycotina</taxon>
        <taxon>Pichiomycetes</taxon>
        <taxon>Debaryomycetaceae</taxon>
        <taxon>Scheffersomyces</taxon>
    </lineage>
</organism>
<keyword evidence="7 8" id="KW-0472">Membrane</keyword>
<dbReference type="GeneID" id="66117261"/>
<dbReference type="Pfam" id="PF03345">
    <property type="entry name" value="OST48_N"/>
    <property type="match status" value="1"/>
</dbReference>
<evidence type="ECO:0000256" key="8">
    <source>
        <dbReference type="RuleBase" id="RU361142"/>
    </source>
</evidence>